<name>R9PK13_AGAAL</name>
<evidence type="ECO:0000259" key="2">
    <source>
        <dbReference type="PROSITE" id="PS50110"/>
    </source>
</evidence>
<dbReference type="OrthoDB" id="9787688at2"/>
<dbReference type="EMBL" id="BARX01000010">
    <property type="protein sequence ID" value="GAD01692.1"/>
    <property type="molecule type" value="Genomic_DNA"/>
</dbReference>
<evidence type="ECO:0000313" key="5">
    <source>
        <dbReference type="Proteomes" id="UP000014461"/>
    </source>
</evidence>
<feature type="domain" description="Response regulatory" evidence="2">
    <location>
        <begin position="27"/>
        <end position="151"/>
    </location>
</feature>
<accession>R9PK13</accession>
<dbReference type="CDD" id="cd00077">
    <property type="entry name" value="HDc"/>
    <property type="match status" value="1"/>
</dbReference>
<dbReference type="SUPFAM" id="SSF109604">
    <property type="entry name" value="HD-domain/PDEase-like"/>
    <property type="match status" value="1"/>
</dbReference>
<evidence type="ECO:0000256" key="1">
    <source>
        <dbReference type="PROSITE-ProRule" id="PRU00169"/>
    </source>
</evidence>
<dbReference type="Proteomes" id="UP000014461">
    <property type="component" value="Unassembled WGS sequence"/>
</dbReference>
<dbReference type="SMART" id="SM00471">
    <property type="entry name" value="HDc"/>
    <property type="match status" value="1"/>
</dbReference>
<organism evidence="4 5">
    <name type="scientific">Agarivorans albus MKT 106</name>
    <dbReference type="NCBI Taxonomy" id="1331007"/>
    <lineage>
        <taxon>Bacteria</taxon>
        <taxon>Pseudomonadati</taxon>
        <taxon>Pseudomonadota</taxon>
        <taxon>Gammaproteobacteria</taxon>
        <taxon>Alteromonadales</taxon>
        <taxon>Alteromonadaceae</taxon>
        <taxon>Agarivorans</taxon>
    </lineage>
</organism>
<dbReference type="InterPro" id="IPR003607">
    <property type="entry name" value="HD/PDEase_dom"/>
</dbReference>
<dbReference type="Pfam" id="PF11849">
    <property type="entry name" value="DUF3369"/>
    <property type="match status" value="1"/>
</dbReference>
<protein>
    <submittedName>
        <fullName evidence="4">Response regulator</fullName>
    </submittedName>
</protein>
<feature type="domain" description="HD-GYP" evidence="3">
    <location>
        <begin position="319"/>
        <end position="516"/>
    </location>
</feature>
<dbReference type="SUPFAM" id="SSF52172">
    <property type="entry name" value="CheY-like"/>
    <property type="match status" value="1"/>
</dbReference>
<evidence type="ECO:0000259" key="3">
    <source>
        <dbReference type="PROSITE" id="PS51832"/>
    </source>
</evidence>
<dbReference type="InterPro" id="IPR021800">
    <property type="entry name" value="DUF3369"/>
</dbReference>
<dbReference type="InterPro" id="IPR001789">
    <property type="entry name" value="Sig_transdc_resp-reg_receiver"/>
</dbReference>
<dbReference type="STRING" id="1331007.AALB_1772"/>
<reference evidence="4" key="1">
    <citation type="journal article" date="2013" name="Genome Announc.">
        <title>Draft Genome Sequence of Agarivorans albus Strain MKT 106T, an Agarolytic Marine Bacterium.</title>
        <authorList>
            <person name="Yasuike M."/>
            <person name="Nakamura Y."/>
            <person name="Kai W."/>
            <person name="Fujiwara A."/>
            <person name="Fukui Y."/>
            <person name="Satomi M."/>
            <person name="Sano M."/>
        </authorList>
    </citation>
    <scope>NUCLEOTIDE SEQUENCE [LARGE SCALE GENOMIC DNA]</scope>
</reference>
<dbReference type="PROSITE" id="PS51832">
    <property type="entry name" value="HD_GYP"/>
    <property type="match status" value="1"/>
</dbReference>
<proteinExistence type="predicted"/>
<feature type="modified residue" description="4-aspartylphosphate" evidence="1">
    <location>
        <position position="82"/>
    </location>
</feature>
<sequence>MEQGMSDFLFIDDIDEPSEEVTRPTWKLLVIDDEAEIHSVTRLVLSDVEIDGYKLEFLSAYSAEEAQRMFEEHNDIAIALVDVVMETDHAGLELVRWIRETKENHATRLILRTGQPGQAPEESVIKDYDINDYKSKTELTATKLKTITYSAIRSYRDILFIERHRQGLMQVIESTSLVLKSKTLYHFGSAVLKQLVELFQLESSAMYITTLTEDVLRHQSFNVLAATGDFVTNEHNEYNFDQSKIPEDVKQLLKRALDEKKTLVTENCYVGFYPTDSRSVSLLYVQHENPLDDIEKGLLEVFATNIALTFENLTIKEEIQDTQKELIFIIGDAIEQRSKETGSHVKRVSLICELMAKKLDFDPEFVEAFKHAAPLHDLGKIAIPESILHKPGKLDAEEWKIMQTHAQVGYDLLADSNKIIARLGAEISLCHHEKWDGSGYPRQLAGEDIPLVGRIMAITDVFDALGSKRSYKEPWSNDEIKQFIIEQKGKHFDPQLVDILVNDFDEFLEIRNAYPD</sequence>
<comment type="caution">
    <text evidence="4">The sequence shown here is derived from an EMBL/GenBank/DDBJ whole genome shotgun (WGS) entry which is preliminary data.</text>
</comment>
<dbReference type="AlphaFoldDB" id="R9PK13"/>
<dbReference type="Gene3D" id="1.10.3210.10">
    <property type="entry name" value="Hypothetical protein af1432"/>
    <property type="match status" value="1"/>
</dbReference>
<dbReference type="InterPro" id="IPR052020">
    <property type="entry name" value="Cyclic_di-GMP/3'3'-cGAMP_PDE"/>
</dbReference>
<gene>
    <name evidence="4" type="ORF">AALB_1772</name>
</gene>
<dbReference type="PROSITE" id="PS50110">
    <property type="entry name" value="RESPONSE_REGULATORY"/>
    <property type="match status" value="1"/>
</dbReference>
<dbReference type="InterPro" id="IPR037522">
    <property type="entry name" value="HD_GYP_dom"/>
</dbReference>
<dbReference type="GO" id="GO:0000160">
    <property type="term" value="P:phosphorelay signal transduction system"/>
    <property type="evidence" value="ECO:0007669"/>
    <property type="project" value="InterPro"/>
</dbReference>
<dbReference type="InterPro" id="IPR011006">
    <property type="entry name" value="CheY-like_superfamily"/>
</dbReference>
<dbReference type="PANTHER" id="PTHR45228:SF9">
    <property type="entry name" value="3'3'-CGAMP-SPECIFIC PHOSPHODIESTERASE 2"/>
    <property type="match status" value="1"/>
</dbReference>
<keyword evidence="1" id="KW-0597">Phosphoprotein</keyword>
<dbReference type="Gene3D" id="3.40.50.2300">
    <property type="match status" value="1"/>
</dbReference>
<dbReference type="Pfam" id="PF13487">
    <property type="entry name" value="HD_5"/>
    <property type="match status" value="1"/>
</dbReference>
<evidence type="ECO:0000313" key="4">
    <source>
        <dbReference type="EMBL" id="GAD01692.1"/>
    </source>
</evidence>
<dbReference type="PANTHER" id="PTHR45228">
    <property type="entry name" value="CYCLIC DI-GMP PHOSPHODIESTERASE TM_0186-RELATED"/>
    <property type="match status" value="1"/>
</dbReference>
<keyword evidence="5" id="KW-1185">Reference proteome</keyword>
<dbReference type="GO" id="GO:0008081">
    <property type="term" value="F:phosphoric diester hydrolase activity"/>
    <property type="evidence" value="ECO:0007669"/>
    <property type="project" value="UniProtKB-ARBA"/>
</dbReference>